<dbReference type="AlphaFoldDB" id="A0A2P2LA74"/>
<reference evidence="1" key="1">
    <citation type="submission" date="2018-02" db="EMBL/GenBank/DDBJ databases">
        <title>Rhizophora mucronata_Transcriptome.</title>
        <authorList>
            <person name="Meera S.P."/>
            <person name="Sreeshan A."/>
            <person name="Augustine A."/>
        </authorList>
    </citation>
    <scope>NUCLEOTIDE SEQUENCE</scope>
    <source>
        <tissue evidence="1">Leaf</tissue>
    </source>
</reference>
<accession>A0A2P2LA74</accession>
<protein>
    <submittedName>
        <fullName evidence="1">Uncharacterized protein LOC103435836 isoform X2</fullName>
    </submittedName>
</protein>
<organism evidence="1">
    <name type="scientific">Rhizophora mucronata</name>
    <name type="common">Asiatic mangrove</name>
    <dbReference type="NCBI Taxonomy" id="61149"/>
    <lineage>
        <taxon>Eukaryota</taxon>
        <taxon>Viridiplantae</taxon>
        <taxon>Streptophyta</taxon>
        <taxon>Embryophyta</taxon>
        <taxon>Tracheophyta</taxon>
        <taxon>Spermatophyta</taxon>
        <taxon>Magnoliopsida</taxon>
        <taxon>eudicotyledons</taxon>
        <taxon>Gunneridae</taxon>
        <taxon>Pentapetalae</taxon>
        <taxon>rosids</taxon>
        <taxon>fabids</taxon>
        <taxon>Malpighiales</taxon>
        <taxon>Rhizophoraceae</taxon>
        <taxon>Rhizophora</taxon>
    </lineage>
</organism>
<name>A0A2P2LA74_RHIMU</name>
<evidence type="ECO:0000313" key="1">
    <source>
        <dbReference type="EMBL" id="MBX14850.1"/>
    </source>
</evidence>
<dbReference type="EMBL" id="GGEC01034366">
    <property type="protein sequence ID" value="MBX14850.1"/>
    <property type="molecule type" value="Transcribed_RNA"/>
</dbReference>
<sequence length="28" mass="3324">MPMRFPYFSTALLIFNVFSSPMPNYSHQ</sequence>
<proteinExistence type="predicted"/>